<proteinExistence type="predicted"/>
<evidence type="ECO:0000313" key="2">
    <source>
        <dbReference type="Proteomes" id="UP001379533"/>
    </source>
</evidence>
<dbReference type="InterPro" id="IPR029069">
    <property type="entry name" value="HotDog_dom_sf"/>
</dbReference>
<evidence type="ECO:0000313" key="1">
    <source>
        <dbReference type="EMBL" id="WXA89974.1"/>
    </source>
</evidence>
<protein>
    <submittedName>
        <fullName evidence="1">DUF4442 domain-containing protein</fullName>
    </submittedName>
</protein>
<dbReference type="InterPro" id="IPR027961">
    <property type="entry name" value="DUF4442"/>
</dbReference>
<organism evidence="1 2">
    <name type="scientific">Pendulispora brunnea</name>
    <dbReference type="NCBI Taxonomy" id="2905690"/>
    <lineage>
        <taxon>Bacteria</taxon>
        <taxon>Pseudomonadati</taxon>
        <taxon>Myxococcota</taxon>
        <taxon>Myxococcia</taxon>
        <taxon>Myxococcales</taxon>
        <taxon>Sorangiineae</taxon>
        <taxon>Pendulisporaceae</taxon>
        <taxon>Pendulispora</taxon>
    </lineage>
</organism>
<dbReference type="Proteomes" id="UP001379533">
    <property type="component" value="Chromosome"/>
</dbReference>
<dbReference type="Pfam" id="PF14539">
    <property type="entry name" value="DUF4442"/>
    <property type="match status" value="1"/>
</dbReference>
<dbReference type="CDD" id="cd03443">
    <property type="entry name" value="PaaI_thioesterase"/>
    <property type="match status" value="1"/>
</dbReference>
<dbReference type="Gene3D" id="3.10.129.10">
    <property type="entry name" value="Hotdog Thioesterase"/>
    <property type="match status" value="1"/>
</dbReference>
<sequence>MSSATDRVPEATEVPRLLRYYRMLEPLPLGLGKRIFSEGFKLAAPYFRTIPAVVDSVRPGEVRVHMDDRRRVRNHIGTVHAIALCNLAELAMGAVAEMTIPVSHRWIPKSMQTEYLAKAKGRMQATATLDLPSPLGDKQDIVVPVRVTDPSGKEVFVARIQIWVTPKR</sequence>
<keyword evidence="2" id="KW-1185">Reference proteome</keyword>
<dbReference type="RefSeq" id="WP_394840587.1">
    <property type="nucleotide sequence ID" value="NZ_CP089982.1"/>
</dbReference>
<reference evidence="1 2" key="1">
    <citation type="submission" date="2021-12" db="EMBL/GenBank/DDBJ databases">
        <title>Discovery of the Pendulisporaceae a myxobacterial family with distinct sporulation behavior and unique specialized metabolism.</title>
        <authorList>
            <person name="Garcia R."/>
            <person name="Popoff A."/>
            <person name="Bader C.D."/>
            <person name="Loehr J."/>
            <person name="Walesch S."/>
            <person name="Walt C."/>
            <person name="Boldt J."/>
            <person name="Bunk B."/>
            <person name="Haeckl F.J.F.P.J."/>
            <person name="Gunesch A.P."/>
            <person name="Birkelbach J."/>
            <person name="Nuebel U."/>
            <person name="Pietschmann T."/>
            <person name="Bach T."/>
            <person name="Mueller R."/>
        </authorList>
    </citation>
    <scope>NUCLEOTIDE SEQUENCE [LARGE SCALE GENOMIC DNA]</scope>
    <source>
        <strain evidence="1 2">MSr12523</strain>
    </source>
</reference>
<accession>A0ABZ2JW19</accession>
<dbReference type="SUPFAM" id="SSF54637">
    <property type="entry name" value="Thioesterase/thiol ester dehydrase-isomerase"/>
    <property type="match status" value="1"/>
</dbReference>
<gene>
    <name evidence="1" type="ORF">LZC95_26155</name>
</gene>
<name>A0ABZ2JW19_9BACT</name>
<dbReference type="EMBL" id="CP089982">
    <property type="protein sequence ID" value="WXA89974.1"/>
    <property type="molecule type" value="Genomic_DNA"/>
</dbReference>